<keyword evidence="1" id="KW-1133">Transmembrane helix</keyword>
<name>A0A1Y5S495_9RHOB</name>
<gene>
    <name evidence="2" type="ORF">ROA7023_01116</name>
</gene>
<organism evidence="2 3">
    <name type="scientific">Roseisalinus antarcticus</name>
    <dbReference type="NCBI Taxonomy" id="254357"/>
    <lineage>
        <taxon>Bacteria</taxon>
        <taxon>Pseudomonadati</taxon>
        <taxon>Pseudomonadota</taxon>
        <taxon>Alphaproteobacteria</taxon>
        <taxon>Rhodobacterales</taxon>
        <taxon>Roseobacteraceae</taxon>
        <taxon>Roseisalinus</taxon>
    </lineage>
</organism>
<proteinExistence type="predicted"/>
<keyword evidence="1" id="KW-0472">Membrane</keyword>
<dbReference type="NCBIfam" id="TIGR03054">
    <property type="entry name" value="photo_alph_chp1"/>
    <property type="match status" value="1"/>
</dbReference>
<evidence type="ECO:0000313" key="2">
    <source>
        <dbReference type="EMBL" id="SLN32269.1"/>
    </source>
</evidence>
<evidence type="ECO:0008006" key="4">
    <source>
        <dbReference type="Google" id="ProtNLM"/>
    </source>
</evidence>
<dbReference type="OrthoDB" id="7848123at2"/>
<keyword evidence="3" id="KW-1185">Reference proteome</keyword>
<reference evidence="2 3" key="1">
    <citation type="submission" date="2017-03" db="EMBL/GenBank/DDBJ databases">
        <authorList>
            <person name="Afonso C.L."/>
            <person name="Miller P.J."/>
            <person name="Scott M.A."/>
            <person name="Spackman E."/>
            <person name="Goraichik I."/>
            <person name="Dimitrov K.M."/>
            <person name="Suarez D.L."/>
            <person name="Swayne D.E."/>
        </authorList>
    </citation>
    <scope>NUCLEOTIDE SEQUENCE [LARGE SCALE GENOMIC DNA]</scope>
    <source>
        <strain evidence="2 3">CECT 7023</strain>
    </source>
</reference>
<dbReference type="Proteomes" id="UP000193900">
    <property type="component" value="Unassembled WGS sequence"/>
</dbReference>
<dbReference type="RefSeq" id="WP_085878018.1">
    <property type="nucleotide sequence ID" value="NZ_FWFZ01000004.1"/>
</dbReference>
<dbReference type="InterPro" id="IPR017495">
    <property type="entry name" value="PuhC"/>
</dbReference>
<evidence type="ECO:0000313" key="3">
    <source>
        <dbReference type="Proteomes" id="UP000193900"/>
    </source>
</evidence>
<protein>
    <recommendedName>
        <fullName evidence="4">Photosynthetic complex assembly protein</fullName>
    </recommendedName>
</protein>
<dbReference type="EMBL" id="FWFZ01000004">
    <property type="protein sequence ID" value="SLN32269.1"/>
    <property type="molecule type" value="Genomic_DNA"/>
</dbReference>
<feature type="transmembrane region" description="Helical" evidence="1">
    <location>
        <begin position="21"/>
        <end position="43"/>
    </location>
</feature>
<evidence type="ECO:0000256" key="1">
    <source>
        <dbReference type="SAM" id="Phobius"/>
    </source>
</evidence>
<sequence>MYDVKELNSLRNEMKHQDREMVPRALVFAMFGLMCCALALVTFEQLSGRPNVGVLIEAPIVTARTVTLDGDRTGNFAVLAEDGSVLARSGDEKAGFIGVIGKIMDRRRVVHEVSGNPPIQIVRRENGHVALLDPSTDFVVELIGYGADNVAAFENLLN</sequence>
<keyword evidence="1" id="KW-0812">Transmembrane</keyword>
<dbReference type="AlphaFoldDB" id="A0A1Y5S495"/>
<accession>A0A1Y5S495</accession>